<organism evidence="2">
    <name type="scientific">Drosophila rhopaloa</name>
    <name type="common">Fruit fly</name>
    <dbReference type="NCBI Taxonomy" id="1041015"/>
    <lineage>
        <taxon>Eukaryota</taxon>
        <taxon>Metazoa</taxon>
        <taxon>Ecdysozoa</taxon>
        <taxon>Arthropoda</taxon>
        <taxon>Hexapoda</taxon>
        <taxon>Insecta</taxon>
        <taxon>Pterygota</taxon>
        <taxon>Neoptera</taxon>
        <taxon>Endopterygota</taxon>
        <taxon>Diptera</taxon>
        <taxon>Brachycera</taxon>
        <taxon>Muscomorpha</taxon>
        <taxon>Ephydroidea</taxon>
        <taxon>Drosophilidae</taxon>
        <taxon>Drosophila</taxon>
        <taxon>Sophophora</taxon>
    </lineage>
</organism>
<dbReference type="Pfam" id="PF05699">
    <property type="entry name" value="Dimer_Tnp_hAT"/>
    <property type="match status" value="1"/>
</dbReference>
<dbReference type="InterPro" id="IPR012337">
    <property type="entry name" value="RNaseH-like_sf"/>
</dbReference>
<dbReference type="RefSeq" id="XP_016976129.1">
    <property type="nucleotide sequence ID" value="XM_017120640.1"/>
</dbReference>
<name>A0A6P4EHV1_DRORH</name>
<dbReference type="GO" id="GO:0046983">
    <property type="term" value="F:protein dimerization activity"/>
    <property type="evidence" value="ECO:0007669"/>
    <property type="project" value="InterPro"/>
</dbReference>
<proteinExistence type="predicted"/>
<dbReference type="PANTHER" id="PTHR47611">
    <property type="entry name" value="HAT DIMERISATION DOMAIN, C-TERMINAL"/>
    <property type="match status" value="1"/>
</dbReference>
<sequence>MNLEETHDPLEYWKQHEQEMPQLAISAKQGLCIPATSTESERMFSKAGLTISDRRASLKPKTVNILLFINKNWFLTKEKY</sequence>
<dbReference type="AlphaFoldDB" id="A0A6P4EHV1"/>
<dbReference type="PANTHER" id="PTHR47611:SF3">
    <property type="entry name" value="HAT C-TERMINAL DIMERISATION DOMAIN-CONTAINING PROTEIN"/>
    <property type="match status" value="1"/>
</dbReference>
<dbReference type="InterPro" id="IPR008906">
    <property type="entry name" value="HATC_C_dom"/>
</dbReference>
<feature type="domain" description="HAT C-terminal dimerisation" evidence="1">
    <location>
        <begin position="6"/>
        <end position="72"/>
    </location>
</feature>
<accession>A0A6P4EHV1</accession>
<evidence type="ECO:0000259" key="1">
    <source>
        <dbReference type="Pfam" id="PF05699"/>
    </source>
</evidence>
<reference evidence="2" key="1">
    <citation type="submission" date="2025-08" db="UniProtKB">
        <authorList>
            <consortium name="RefSeq"/>
        </authorList>
    </citation>
    <scope>IDENTIFICATION</scope>
</reference>
<gene>
    <name evidence="2" type="primary">LOC108042390</name>
</gene>
<evidence type="ECO:0000313" key="2">
    <source>
        <dbReference type="RefSeq" id="XP_016976129.1"/>
    </source>
</evidence>
<dbReference type="SUPFAM" id="SSF53098">
    <property type="entry name" value="Ribonuclease H-like"/>
    <property type="match status" value="1"/>
</dbReference>
<protein>
    <submittedName>
        <fullName evidence="2">Uncharacterized protein LOC108042390</fullName>
    </submittedName>
</protein>